<gene>
    <name evidence="7" type="ORF">DY262_03380</name>
</gene>
<dbReference type="Proteomes" id="UP000261931">
    <property type="component" value="Unassembled WGS sequence"/>
</dbReference>
<dbReference type="PANTHER" id="PTHR30126:SF77">
    <property type="entry name" value="TRANSCRIPTIONAL REGULATORY PROTEIN"/>
    <property type="match status" value="1"/>
</dbReference>
<dbReference type="CDD" id="cd05466">
    <property type="entry name" value="PBP2_LTTR_substrate"/>
    <property type="match status" value="1"/>
</dbReference>
<dbReference type="EMBL" id="QVLS01000002">
    <property type="protein sequence ID" value="RFP80838.1"/>
    <property type="molecule type" value="Genomic_DNA"/>
</dbReference>
<evidence type="ECO:0000259" key="6">
    <source>
        <dbReference type="PROSITE" id="PS50931"/>
    </source>
</evidence>
<dbReference type="FunFam" id="1.10.10.10:FF:000001">
    <property type="entry name" value="LysR family transcriptional regulator"/>
    <property type="match status" value="1"/>
</dbReference>
<dbReference type="InterPro" id="IPR000847">
    <property type="entry name" value="LysR_HTH_N"/>
</dbReference>
<name>A0A372EMD7_9BURK</name>
<evidence type="ECO:0000256" key="2">
    <source>
        <dbReference type="ARBA" id="ARBA00023015"/>
    </source>
</evidence>
<dbReference type="PANTHER" id="PTHR30126">
    <property type="entry name" value="HTH-TYPE TRANSCRIPTIONAL REGULATOR"/>
    <property type="match status" value="1"/>
</dbReference>
<evidence type="ECO:0000313" key="7">
    <source>
        <dbReference type="EMBL" id="RFP80838.1"/>
    </source>
</evidence>
<dbReference type="InterPro" id="IPR036388">
    <property type="entry name" value="WH-like_DNA-bd_sf"/>
</dbReference>
<dbReference type="InterPro" id="IPR036390">
    <property type="entry name" value="WH_DNA-bd_sf"/>
</dbReference>
<keyword evidence="2" id="KW-0805">Transcription regulation</keyword>
<proteinExistence type="inferred from homology"/>
<keyword evidence="4" id="KW-0804">Transcription</keyword>
<evidence type="ECO:0000256" key="1">
    <source>
        <dbReference type="ARBA" id="ARBA00009437"/>
    </source>
</evidence>
<dbReference type="Gene3D" id="1.10.10.10">
    <property type="entry name" value="Winged helix-like DNA-binding domain superfamily/Winged helix DNA-binding domain"/>
    <property type="match status" value="1"/>
</dbReference>
<dbReference type="Gene3D" id="3.40.190.10">
    <property type="entry name" value="Periplasmic binding protein-like II"/>
    <property type="match status" value="2"/>
</dbReference>
<comment type="similarity">
    <text evidence="1">Belongs to the LysR transcriptional regulatory family.</text>
</comment>
<evidence type="ECO:0000256" key="5">
    <source>
        <dbReference type="SAM" id="MobiDB-lite"/>
    </source>
</evidence>
<feature type="domain" description="HTH lysR-type" evidence="6">
    <location>
        <begin position="1"/>
        <end position="58"/>
    </location>
</feature>
<organism evidence="7 8">
    <name type="scientific">Hydrogenophaga borbori</name>
    <dbReference type="NCBI Taxonomy" id="2294117"/>
    <lineage>
        <taxon>Bacteria</taxon>
        <taxon>Pseudomonadati</taxon>
        <taxon>Pseudomonadota</taxon>
        <taxon>Betaproteobacteria</taxon>
        <taxon>Burkholderiales</taxon>
        <taxon>Comamonadaceae</taxon>
        <taxon>Hydrogenophaga</taxon>
    </lineage>
</organism>
<keyword evidence="3" id="KW-0238">DNA-binding</keyword>
<dbReference type="SUPFAM" id="SSF46785">
    <property type="entry name" value="Winged helix' DNA-binding domain"/>
    <property type="match status" value="1"/>
</dbReference>
<protein>
    <submittedName>
        <fullName evidence="7">LysR family transcriptional regulator</fullName>
    </submittedName>
</protein>
<dbReference type="Pfam" id="PF00126">
    <property type="entry name" value="HTH_1"/>
    <property type="match status" value="1"/>
</dbReference>
<dbReference type="PROSITE" id="PS50931">
    <property type="entry name" value="HTH_LYSR"/>
    <property type="match status" value="1"/>
</dbReference>
<dbReference type="AlphaFoldDB" id="A0A372EMD7"/>
<reference evidence="7 8" key="1">
    <citation type="submission" date="2018-08" db="EMBL/GenBank/DDBJ databases">
        <title>Hydrogenophaga sp. LA-38 isolated from sludge.</title>
        <authorList>
            <person name="Im W.-T."/>
        </authorList>
    </citation>
    <scope>NUCLEOTIDE SEQUENCE [LARGE SCALE GENOMIC DNA]</scope>
    <source>
        <strain evidence="7 8">LA-38</strain>
    </source>
</reference>
<dbReference type="PRINTS" id="PR00039">
    <property type="entry name" value="HTHLYSR"/>
</dbReference>
<feature type="region of interest" description="Disordered" evidence="5">
    <location>
        <begin position="295"/>
        <end position="323"/>
    </location>
</feature>
<sequence length="323" mass="36070">MNLRFVEAFYWVATLKSVTRAAEKLFLTQSAMSSRIAALEEELGVLLLDRRDKQFRLTMAGTRFLVYAQRLLELQREAKAEMGSGDALAVSLRIGAIESVLHAWLIPWMEQLRTENPALELELSVETTPVLIEQMRRGTQDLVFTALPATTDGVRSRALPSMEMVFVGSASLHRRRRYTLQELAELELLTFQRGSLPHVALLELFRAARVEPRRVHTISSVSAMLQMAQGGFGVATLPREAVRHLFVVADLRELPCDARLQPLPIHASYRSDPSAQAVETVMRSAQAFVDVWNGSGDGTALGRPRTKTSQKSPQSKASKKSMR</sequence>
<feature type="compositionally biased region" description="Low complexity" evidence="5">
    <location>
        <begin position="307"/>
        <end position="316"/>
    </location>
</feature>
<evidence type="ECO:0000256" key="4">
    <source>
        <dbReference type="ARBA" id="ARBA00023163"/>
    </source>
</evidence>
<dbReference type="RefSeq" id="WP_116957586.1">
    <property type="nucleotide sequence ID" value="NZ_QVLS01000002.1"/>
</dbReference>
<evidence type="ECO:0000313" key="8">
    <source>
        <dbReference type="Proteomes" id="UP000261931"/>
    </source>
</evidence>
<accession>A0A372EMD7</accession>
<dbReference type="Pfam" id="PF03466">
    <property type="entry name" value="LysR_substrate"/>
    <property type="match status" value="1"/>
</dbReference>
<keyword evidence="8" id="KW-1185">Reference proteome</keyword>
<dbReference type="GO" id="GO:0000976">
    <property type="term" value="F:transcription cis-regulatory region binding"/>
    <property type="evidence" value="ECO:0007669"/>
    <property type="project" value="TreeGrafter"/>
</dbReference>
<dbReference type="SUPFAM" id="SSF53850">
    <property type="entry name" value="Periplasmic binding protein-like II"/>
    <property type="match status" value="1"/>
</dbReference>
<dbReference type="GO" id="GO:0003700">
    <property type="term" value="F:DNA-binding transcription factor activity"/>
    <property type="evidence" value="ECO:0007669"/>
    <property type="project" value="InterPro"/>
</dbReference>
<dbReference type="InterPro" id="IPR005119">
    <property type="entry name" value="LysR_subst-bd"/>
</dbReference>
<evidence type="ECO:0000256" key="3">
    <source>
        <dbReference type="ARBA" id="ARBA00023125"/>
    </source>
</evidence>
<comment type="caution">
    <text evidence="7">The sequence shown here is derived from an EMBL/GenBank/DDBJ whole genome shotgun (WGS) entry which is preliminary data.</text>
</comment>